<sequence length="68" mass="8121">MYEFDQDLANRIAQTVDLKYHLTKRLFQDTEEEAEEIEEKIRQLVLKRTNSHDVARGVIVYLPLLMEN</sequence>
<evidence type="ECO:0000313" key="2">
    <source>
        <dbReference type="EMBL" id="MCY1719129.1"/>
    </source>
</evidence>
<feature type="coiled-coil region" evidence="1">
    <location>
        <begin position="20"/>
        <end position="47"/>
    </location>
</feature>
<dbReference type="RefSeq" id="WP_343331465.1">
    <property type="nucleotide sequence ID" value="NZ_JAPOHD010000005.1"/>
</dbReference>
<comment type="caution">
    <text evidence="2">The sequence shown here is derived from an EMBL/GenBank/DDBJ whole genome shotgun (WGS) entry which is preliminary data.</text>
</comment>
<reference evidence="2" key="1">
    <citation type="submission" date="2022-11" db="EMBL/GenBank/DDBJ databases">
        <title>Marilongibacter aestuarii gen. nov., sp. nov., isolated from tidal flat sediment.</title>
        <authorList>
            <person name="Jiayan W."/>
        </authorList>
    </citation>
    <scope>NUCLEOTIDE SEQUENCE</scope>
    <source>
        <strain evidence="2">Z1-6</strain>
    </source>
</reference>
<keyword evidence="3" id="KW-1185">Reference proteome</keyword>
<protein>
    <submittedName>
        <fullName evidence="2">Uncharacterized protein</fullName>
    </submittedName>
</protein>
<name>A0A9X3J380_9BACT</name>
<dbReference type="Proteomes" id="UP001145087">
    <property type="component" value="Unassembled WGS sequence"/>
</dbReference>
<dbReference type="EMBL" id="JAPOHD010000005">
    <property type="protein sequence ID" value="MCY1719129.1"/>
    <property type="molecule type" value="Genomic_DNA"/>
</dbReference>
<organism evidence="2 3">
    <name type="scientific">Draconibacterium aestuarii</name>
    <dbReference type="NCBI Taxonomy" id="2998507"/>
    <lineage>
        <taxon>Bacteria</taxon>
        <taxon>Pseudomonadati</taxon>
        <taxon>Bacteroidota</taxon>
        <taxon>Bacteroidia</taxon>
        <taxon>Marinilabiliales</taxon>
        <taxon>Prolixibacteraceae</taxon>
        <taxon>Draconibacterium</taxon>
    </lineage>
</organism>
<evidence type="ECO:0000313" key="3">
    <source>
        <dbReference type="Proteomes" id="UP001145087"/>
    </source>
</evidence>
<evidence type="ECO:0000256" key="1">
    <source>
        <dbReference type="SAM" id="Coils"/>
    </source>
</evidence>
<dbReference type="AlphaFoldDB" id="A0A9X3J380"/>
<gene>
    <name evidence="2" type="ORF">OU798_02165</name>
</gene>
<keyword evidence="1" id="KW-0175">Coiled coil</keyword>
<proteinExistence type="predicted"/>
<accession>A0A9X3J380</accession>